<dbReference type="EMBL" id="BPQR01000056">
    <property type="protein sequence ID" value="GJE07837.1"/>
    <property type="molecule type" value="Genomic_DNA"/>
</dbReference>
<evidence type="ECO:0000313" key="3">
    <source>
        <dbReference type="Proteomes" id="UP001055102"/>
    </source>
</evidence>
<gene>
    <name evidence="2" type="ORF">AOPFMNJM_3169</name>
</gene>
<keyword evidence="1" id="KW-1133">Transmembrane helix</keyword>
<keyword evidence="3" id="KW-1185">Reference proteome</keyword>
<accession>A0ABQ4SY78</accession>
<reference evidence="2" key="1">
    <citation type="journal article" date="2021" name="Front. Microbiol.">
        <title>Comprehensive Comparative Genomics and Phenotyping of Methylobacterium Species.</title>
        <authorList>
            <person name="Alessa O."/>
            <person name="Ogura Y."/>
            <person name="Fujitani Y."/>
            <person name="Takami H."/>
            <person name="Hayashi T."/>
            <person name="Sahin N."/>
            <person name="Tani A."/>
        </authorList>
    </citation>
    <scope>NUCLEOTIDE SEQUENCE</scope>
    <source>
        <strain evidence="2">LMG 23639</strain>
    </source>
</reference>
<dbReference type="Proteomes" id="UP001055102">
    <property type="component" value="Unassembled WGS sequence"/>
</dbReference>
<name>A0ABQ4SY78_9HYPH</name>
<protein>
    <recommendedName>
        <fullName evidence="4">DUF1269 domain-containing protein</fullName>
    </recommendedName>
</protein>
<keyword evidence="1" id="KW-0812">Transmembrane</keyword>
<keyword evidence="1" id="KW-0472">Membrane</keyword>
<evidence type="ECO:0000313" key="2">
    <source>
        <dbReference type="EMBL" id="GJE07837.1"/>
    </source>
</evidence>
<feature type="transmembrane region" description="Helical" evidence="1">
    <location>
        <begin position="78"/>
        <end position="98"/>
    </location>
</feature>
<sequence>MARMELIAGSFGTGRADWINFEFHLPRKQRLPIEAIASVEENGEYLERSFLGFLSGGAKGAVGIGATAAVVGLFAAPIAAVGAIGLTAAAIGGGLGAFGGSIERKLLMQVIAADGRGFVAICERDVPGEIRKAVSAAHAVRMRQQEAVASAAEASRRWQPSSLWNRPAKAAAASAAVALPAAAAIALPAPPVVAAVDMQPDEQGVFTATTEALVATAGAAGTAAADAYSATVDAVDGAWTAVKARLPWGGA</sequence>
<proteinExistence type="predicted"/>
<evidence type="ECO:0008006" key="4">
    <source>
        <dbReference type="Google" id="ProtNLM"/>
    </source>
</evidence>
<evidence type="ECO:0000256" key="1">
    <source>
        <dbReference type="SAM" id="Phobius"/>
    </source>
</evidence>
<organism evidence="2 3">
    <name type="scientific">Methylobacterium jeotgali</name>
    <dbReference type="NCBI Taxonomy" id="381630"/>
    <lineage>
        <taxon>Bacteria</taxon>
        <taxon>Pseudomonadati</taxon>
        <taxon>Pseudomonadota</taxon>
        <taxon>Alphaproteobacteria</taxon>
        <taxon>Hyphomicrobiales</taxon>
        <taxon>Methylobacteriaceae</taxon>
        <taxon>Methylobacterium</taxon>
    </lineage>
</organism>
<comment type="caution">
    <text evidence="2">The sequence shown here is derived from an EMBL/GenBank/DDBJ whole genome shotgun (WGS) entry which is preliminary data.</text>
</comment>
<reference evidence="2" key="2">
    <citation type="submission" date="2021-08" db="EMBL/GenBank/DDBJ databases">
        <authorList>
            <person name="Tani A."/>
            <person name="Ola A."/>
            <person name="Ogura Y."/>
            <person name="Katsura K."/>
            <person name="Hayashi T."/>
        </authorList>
    </citation>
    <scope>NUCLEOTIDE SEQUENCE</scope>
    <source>
        <strain evidence="2">LMG 23639</strain>
    </source>
</reference>
<feature type="transmembrane region" description="Helical" evidence="1">
    <location>
        <begin position="50"/>
        <end position="72"/>
    </location>
</feature>